<dbReference type="HAMAP" id="MF_02016">
    <property type="entry name" value="MltF"/>
    <property type="match status" value="1"/>
</dbReference>
<evidence type="ECO:0000313" key="11">
    <source>
        <dbReference type="Proteomes" id="UP000074119"/>
    </source>
</evidence>
<comment type="similarity">
    <text evidence="8">In the C-terminal section; belongs to the transglycosylase Slt family.</text>
</comment>
<dbReference type="EC" id="4.2.2.n1" evidence="8"/>
<evidence type="ECO:0000256" key="7">
    <source>
        <dbReference type="ARBA" id="ARBA00023316"/>
    </source>
</evidence>
<dbReference type="CDD" id="cd01009">
    <property type="entry name" value="PBP2_YfhD_N"/>
    <property type="match status" value="1"/>
</dbReference>
<keyword evidence="7 8" id="KW-0961">Cell wall biogenesis/degradation</keyword>
<dbReference type="CDD" id="cd13403">
    <property type="entry name" value="MLTF-like"/>
    <property type="match status" value="1"/>
</dbReference>
<dbReference type="SUPFAM" id="SSF53955">
    <property type="entry name" value="Lysozyme-like"/>
    <property type="match status" value="1"/>
</dbReference>
<reference evidence="10 11" key="1">
    <citation type="submission" date="2015-12" db="EMBL/GenBank/DDBJ databases">
        <authorList>
            <person name="Shamseldin A."/>
            <person name="Moawad H."/>
            <person name="Abd El-Rahim W.M."/>
            <person name="Sadowsky M.J."/>
        </authorList>
    </citation>
    <scope>NUCLEOTIDE SEQUENCE [LARGE SCALE GENOMIC DNA]</scope>
    <source>
        <strain evidence="10 11">SM2</strain>
    </source>
</reference>
<evidence type="ECO:0000256" key="8">
    <source>
        <dbReference type="HAMAP-Rule" id="MF_02016"/>
    </source>
</evidence>
<comment type="domain">
    <text evidence="8">The N-terminal domain does not have lytic activity and probably modulates enzymatic activity. The C-terminal domain is the catalytic active domain.</text>
</comment>
<accession>A0A127M4G9</accession>
<dbReference type="Gene3D" id="1.10.530.10">
    <property type="match status" value="1"/>
</dbReference>
<dbReference type="AlphaFoldDB" id="A0A127M4G9"/>
<evidence type="ECO:0000256" key="6">
    <source>
        <dbReference type="ARBA" id="ARBA00023239"/>
    </source>
</evidence>
<dbReference type="Gene3D" id="3.40.190.10">
    <property type="entry name" value="Periplasmic binding protein-like II"/>
    <property type="match status" value="2"/>
</dbReference>
<comment type="similarity">
    <text evidence="2">Belongs to the bacterial solute-binding protein 3 family.</text>
</comment>
<keyword evidence="3 8" id="KW-0732">Signal</keyword>
<comment type="subcellular location">
    <subcellularLocation>
        <location evidence="8">Cell outer membrane</location>
        <topology evidence="8">Peripheral membrane protein</topology>
    </subcellularLocation>
    <text evidence="8">Attached to the inner leaflet of the outer membrane.</text>
</comment>
<feature type="region of interest" description="LT domain" evidence="8">
    <location>
        <begin position="307"/>
        <end position="521"/>
    </location>
</feature>
<dbReference type="SMART" id="SM00062">
    <property type="entry name" value="PBPb"/>
    <property type="match status" value="1"/>
</dbReference>
<dbReference type="InterPro" id="IPR001638">
    <property type="entry name" value="Solute-binding_3/MltF_N"/>
</dbReference>
<feature type="domain" description="Solute-binding protein family 3/N-terminal" evidence="9">
    <location>
        <begin position="80"/>
        <end position="306"/>
    </location>
</feature>
<dbReference type="Proteomes" id="UP000074119">
    <property type="component" value="Chromosome"/>
</dbReference>
<gene>
    <name evidence="8" type="primary">mltF</name>
    <name evidence="10" type="ORF">AZF00_07395</name>
</gene>
<evidence type="ECO:0000259" key="9">
    <source>
        <dbReference type="SMART" id="SM00062"/>
    </source>
</evidence>
<comment type="caution">
    <text evidence="8">Lacks conserved residue(s) required for the propagation of feature annotation.</text>
</comment>
<evidence type="ECO:0000256" key="1">
    <source>
        <dbReference type="ARBA" id="ARBA00007734"/>
    </source>
</evidence>
<evidence type="ECO:0000256" key="4">
    <source>
        <dbReference type="ARBA" id="ARBA00023136"/>
    </source>
</evidence>
<dbReference type="EMBL" id="CP014544">
    <property type="protein sequence ID" value="AMO68135.1"/>
    <property type="molecule type" value="Genomic_DNA"/>
</dbReference>
<sequence length="521" mass="59203">MKPAIVKEIRGKFYPKYSLWCDQSLSDTIEPQILGASHLLDCPKTRRFLLRALLPVLFIGLFTHCSENSDSLQKIREDGVLRVVTRNGATTYYESQGAPAGFEYQLAHAFAEHLGVKLQIIPVVGLDEVFDSLANGSADIAAAGLSITPERQDSLVFGPSYLSVKQFFIYNRDVNDPIKGAEDLIGKQIRVLGNTAHVNLLNELKQTHPDLTWAESRDFETIDLLEQLADGQIDVTIINSNEFYANRAFYPSFRIGFSAGKPRKLAWAMQATPANAGLTKAVAEFFKVMIDNGKLPRLVERNFTFNERRTFINTHAFLQLKEERLPEVKGMIEQVAIEYDLDWRLLAAISYQESHWNPDARSPTGVRGMMMLTRATAEELGVDDRRDPMQSLRGGARYYKKMLSRLPGSIESPDRSWFALAAYNIGLGHVEDARVITEQLGGNPNLWNDVRENLPLLRQRKWFKPTRYGYARGDEAARYVRNIRDYYSLLTWDELNRYRVPPPRIAADYLPAELNRGFDAM</sequence>
<dbReference type="SUPFAM" id="SSF53850">
    <property type="entry name" value="Periplasmic binding protein-like II"/>
    <property type="match status" value="1"/>
</dbReference>
<feature type="active site" evidence="8">
    <location>
        <position position="353"/>
    </location>
</feature>
<dbReference type="GO" id="GO:0009279">
    <property type="term" value="C:cell outer membrane"/>
    <property type="evidence" value="ECO:0007669"/>
    <property type="project" value="UniProtKB-SubCell"/>
</dbReference>
<dbReference type="GO" id="GO:0009253">
    <property type="term" value="P:peptidoglycan catabolic process"/>
    <property type="evidence" value="ECO:0007669"/>
    <property type="project" value="TreeGrafter"/>
</dbReference>
<evidence type="ECO:0000256" key="2">
    <source>
        <dbReference type="ARBA" id="ARBA00010333"/>
    </source>
</evidence>
<dbReference type="GO" id="GO:0008933">
    <property type="term" value="F:peptidoglycan lytic transglycosylase activity"/>
    <property type="evidence" value="ECO:0007669"/>
    <property type="project" value="UniProtKB-UniRule"/>
</dbReference>
<keyword evidence="5 8" id="KW-0998">Cell outer membrane</keyword>
<keyword evidence="4 8" id="KW-0472">Membrane</keyword>
<comment type="similarity">
    <text evidence="8">In the N-terminal section; belongs to the bacterial solute-binding protein 3 family.</text>
</comment>
<evidence type="ECO:0000256" key="5">
    <source>
        <dbReference type="ARBA" id="ARBA00023237"/>
    </source>
</evidence>
<dbReference type="GO" id="GO:0016998">
    <property type="term" value="P:cell wall macromolecule catabolic process"/>
    <property type="evidence" value="ECO:0007669"/>
    <property type="project" value="UniProtKB-UniRule"/>
</dbReference>
<dbReference type="InterPro" id="IPR023346">
    <property type="entry name" value="Lysozyme-like_dom_sf"/>
</dbReference>
<name>A0A127M4G9_9GAMM</name>
<dbReference type="InterPro" id="IPR008258">
    <property type="entry name" value="Transglycosylase_SLT_dom_1"/>
</dbReference>
<dbReference type="InterPro" id="IPR000189">
    <property type="entry name" value="Transglyc_AS"/>
</dbReference>
<comment type="function">
    <text evidence="8">Murein-degrading enzyme that degrades murein glycan strands and insoluble, high-molecular weight murein sacculi, with the concomitant formation of a 1,6-anhydromuramoyl product. Lytic transglycosylases (LTs) play an integral role in the metabolism of the peptidoglycan (PG) sacculus. Their lytic action creates space within the PG sacculus to allow for its expansion as well as for the insertion of various structures such as secretion systems and flagella.</text>
</comment>
<dbReference type="Pfam" id="PF00497">
    <property type="entry name" value="SBP_bac_3"/>
    <property type="match status" value="1"/>
</dbReference>
<dbReference type="PANTHER" id="PTHR35936:SF32">
    <property type="entry name" value="MEMBRANE-BOUND LYTIC MUREIN TRANSGLYCOSYLASE F"/>
    <property type="match status" value="1"/>
</dbReference>
<dbReference type="PROSITE" id="PS00922">
    <property type="entry name" value="TRANSGLYCOSYLASE"/>
    <property type="match status" value="1"/>
</dbReference>
<dbReference type="NCBIfam" id="NF008112">
    <property type="entry name" value="PRK10859.1"/>
    <property type="match status" value="1"/>
</dbReference>
<proteinExistence type="inferred from homology"/>
<comment type="catalytic activity">
    <reaction evidence="8">
        <text>Exolytic cleavage of the (1-&gt;4)-beta-glycosidic linkage between N-acetylmuramic acid (MurNAc) and N-acetylglucosamine (GlcNAc) residues in peptidoglycan, from either the reducing or the non-reducing ends of the peptidoglycan chains, with concomitant formation of a 1,6-anhydrobond in the MurNAc residue.</text>
        <dbReference type="EC" id="4.2.2.n1"/>
    </reaction>
</comment>
<organism evidence="10 11">
    <name type="scientific">Zhongshania aliphaticivorans</name>
    <dbReference type="NCBI Taxonomy" id="1470434"/>
    <lineage>
        <taxon>Bacteria</taxon>
        <taxon>Pseudomonadati</taxon>
        <taxon>Pseudomonadota</taxon>
        <taxon>Gammaproteobacteria</taxon>
        <taxon>Cellvibrionales</taxon>
        <taxon>Spongiibacteraceae</taxon>
        <taxon>Zhongshania</taxon>
    </lineage>
</organism>
<dbReference type="GO" id="GO:0071555">
    <property type="term" value="P:cell wall organization"/>
    <property type="evidence" value="ECO:0007669"/>
    <property type="project" value="UniProtKB-KW"/>
</dbReference>
<evidence type="ECO:0000256" key="3">
    <source>
        <dbReference type="ARBA" id="ARBA00022729"/>
    </source>
</evidence>
<keyword evidence="6 8" id="KW-0456">Lyase</keyword>
<comment type="similarity">
    <text evidence="1">Belongs to the transglycosylase Slt family.</text>
</comment>
<dbReference type="STRING" id="1470434.AZF00_07395"/>
<dbReference type="Pfam" id="PF01464">
    <property type="entry name" value="SLT"/>
    <property type="match status" value="1"/>
</dbReference>
<dbReference type="PANTHER" id="PTHR35936">
    <property type="entry name" value="MEMBRANE-BOUND LYTIC MUREIN TRANSGLYCOSYLASE F"/>
    <property type="match status" value="1"/>
</dbReference>
<dbReference type="InterPro" id="IPR023703">
    <property type="entry name" value="MltF"/>
</dbReference>
<protein>
    <recommendedName>
        <fullName evidence="8">Membrane-bound lytic murein transglycosylase F</fullName>
        <ecNumber evidence="8">4.2.2.n1</ecNumber>
    </recommendedName>
    <alternativeName>
        <fullName evidence="8">Murein lyase F</fullName>
    </alternativeName>
</protein>
<evidence type="ECO:0000313" key="10">
    <source>
        <dbReference type="EMBL" id="AMO68135.1"/>
    </source>
</evidence>
<dbReference type="KEGG" id="zal:AZF00_07395"/>